<reference evidence="1 2" key="1">
    <citation type="submission" date="2017-02" db="EMBL/GenBank/DDBJ databases">
        <title>The new phylogeny of genus Mycobacterium.</title>
        <authorList>
            <person name="Tortoli E."/>
            <person name="Trovato A."/>
            <person name="Cirillo D.M."/>
        </authorList>
    </citation>
    <scope>NUCLEOTIDE SEQUENCE [LARGE SCALE GENOMIC DNA]</scope>
    <source>
        <strain evidence="1 2">DSM 44471</strain>
    </source>
</reference>
<accession>A0A1X0DD36</accession>
<dbReference type="EMBL" id="MVHR01000045">
    <property type="protein sequence ID" value="ORA69700.1"/>
    <property type="molecule type" value="Genomic_DNA"/>
</dbReference>
<organism evidence="1 2">
    <name type="scientific">Mycobacterium heidelbergense</name>
    <dbReference type="NCBI Taxonomy" id="53376"/>
    <lineage>
        <taxon>Bacteria</taxon>
        <taxon>Bacillati</taxon>
        <taxon>Actinomycetota</taxon>
        <taxon>Actinomycetes</taxon>
        <taxon>Mycobacteriales</taxon>
        <taxon>Mycobacteriaceae</taxon>
        <taxon>Mycobacterium</taxon>
        <taxon>Mycobacterium simiae complex</taxon>
    </lineage>
</organism>
<name>A0A1X0DD36_MYCHE</name>
<evidence type="ECO:0000313" key="2">
    <source>
        <dbReference type="Proteomes" id="UP000192566"/>
    </source>
</evidence>
<proteinExistence type="predicted"/>
<gene>
    <name evidence="1" type="ORF">BST25_20990</name>
</gene>
<keyword evidence="2" id="KW-1185">Reference proteome</keyword>
<dbReference type="Proteomes" id="UP000192566">
    <property type="component" value="Unassembled WGS sequence"/>
</dbReference>
<comment type="caution">
    <text evidence="1">The sequence shown here is derived from an EMBL/GenBank/DDBJ whole genome shotgun (WGS) entry which is preliminary data.</text>
</comment>
<dbReference type="AlphaFoldDB" id="A0A1X0DD36"/>
<protein>
    <submittedName>
        <fullName evidence="1">Uncharacterized protein</fullName>
    </submittedName>
</protein>
<evidence type="ECO:0000313" key="1">
    <source>
        <dbReference type="EMBL" id="ORA69700.1"/>
    </source>
</evidence>
<sequence>MVVDLAARPHITAGVALASAAILAAGPMAQHLPGLHVTQQLRQLSVSDIQLTDASSGMMDLFAGMENQLASLASSGAAAAAVPGDVVSSITGNLVVQTWNDAYQTVVTNLPVLASEWLADPFPVLQQIGDNWVGYANAYVSAYQQAGLAAVKTFGPNGTAWQAITNANAILATGSKTSISTALNLILSGWISGPFIGIGAPLEGILRIPSSVLANVSNLYNWTISTPTFSSNNLLSIVGDQLASTSLSLISKGIGPSLNSALQAWNAGNPTTALTYLLNTPGAFVDALLKGVPQSATRTNLINGLLTLAPTGWLQHYITFGQQTFGPGMAAPGATTVQQFVNTLTNGWSPMINTFSTQLTAMLQSLPSFVSNLPSMISNFGGALAGQIGLLIANLLKLL</sequence>